<reference evidence="8" key="1">
    <citation type="submission" date="2018-11" db="EMBL/GenBank/DDBJ databases">
        <authorList>
            <consortium name="Pathogen Informatics"/>
        </authorList>
    </citation>
    <scope>NUCLEOTIDE SEQUENCE</scope>
</reference>
<dbReference type="PANTHER" id="PTHR22761:SF5">
    <property type="entry name" value="CHARGED MULTIVESICULAR BODY PROTEIN 6"/>
    <property type="match status" value="1"/>
</dbReference>
<dbReference type="Pfam" id="PF03357">
    <property type="entry name" value="Snf7"/>
    <property type="match status" value="1"/>
</dbReference>
<dbReference type="OrthoDB" id="441172at2759"/>
<gene>
    <name evidence="8" type="ORF">PXEA_LOCUS33781</name>
</gene>
<keyword evidence="3" id="KW-0813">Transport</keyword>
<comment type="subcellular location">
    <subcellularLocation>
        <location evidence="1">Endosome membrane</location>
    </subcellularLocation>
</comment>
<organism evidence="8 9">
    <name type="scientific">Protopolystoma xenopodis</name>
    <dbReference type="NCBI Taxonomy" id="117903"/>
    <lineage>
        <taxon>Eukaryota</taxon>
        <taxon>Metazoa</taxon>
        <taxon>Spiralia</taxon>
        <taxon>Lophotrochozoa</taxon>
        <taxon>Platyhelminthes</taxon>
        <taxon>Monogenea</taxon>
        <taxon>Polyopisthocotylea</taxon>
        <taxon>Polystomatidea</taxon>
        <taxon>Polystomatidae</taxon>
        <taxon>Protopolystoma</taxon>
    </lineage>
</organism>
<evidence type="ECO:0000313" key="9">
    <source>
        <dbReference type="Proteomes" id="UP000784294"/>
    </source>
</evidence>
<dbReference type="PANTHER" id="PTHR22761">
    <property type="entry name" value="CHARGED MULTIVESICULAR BODY PROTEIN"/>
    <property type="match status" value="1"/>
</dbReference>
<evidence type="ECO:0000256" key="2">
    <source>
        <dbReference type="ARBA" id="ARBA00006190"/>
    </source>
</evidence>
<dbReference type="GO" id="GO:0015031">
    <property type="term" value="P:protein transport"/>
    <property type="evidence" value="ECO:0007669"/>
    <property type="project" value="UniProtKB-KW"/>
</dbReference>
<keyword evidence="5" id="KW-0653">Protein transport</keyword>
<evidence type="ECO:0000256" key="6">
    <source>
        <dbReference type="ARBA" id="ARBA00023136"/>
    </source>
</evidence>
<evidence type="ECO:0000256" key="3">
    <source>
        <dbReference type="ARBA" id="ARBA00022448"/>
    </source>
</evidence>
<dbReference type="GO" id="GO:0000815">
    <property type="term" value="C:ESCRT III complex"/>
    <property type="evidence" value="ECO:0007669"/>
    <property type="project" value="TreeGrafter"/>
</dbReference>
<dbReference type="Proteomes" id="UP000784294">
    <property type="component" value="Unassembled WGS sequence"/>
</dbReference>
<dbReference type="GO" id="GO:0032511">
    <property type="term" value="P:late endosome to vacuole transport via multivesicular body sorting pathway"/>
    <property type="evidence" value="ECO:0007669"/>
    <property type="project" value="TreeGrafter"/>
</dbReference>
<accession>A0A3S5AM39</accession>
<evidence type="ECO:0008006" key="10">
    <source>
        <dbReference type="Google" id="ProtNLM"/>
    </source>
</evidence>
<keyword evidence="9" id="KW-1185">Reference proteome</keyword>
<evidence type="ECO:0000256" key="7">
    <source>
        <dbReference type="SAM" id="Coils"/>
    </source>
</evidence>
<dbReference type="InterPro" id="IPR005024">
    <property type="entry name" value="Snf7_fam"/>
</dbReference>
<dbReference type="GO" id="GO:0006900">
    <property type="term" value="P:vesicle budding from membrane"/>
    <property type="evidence" value="ECO:0007669"/>
    <property type="project" value="TreeGrafter"/>
</dbReference>
<comment type="caution">
    <text evidence="8">The sequence shown here is derived from an EMBL/GenBank/DDBJ whole genome shotgun (WGS) entry which is preliminary data.</text>
</comment>
<keyword evidence="7" id="KW-0175">Coiled coil</keyword>
<evidence type="ECO:0000256" key="4">
    <source>
        <dbReference type="ARBA" id="ARBA00022753"/>
    </source>
</evidence>
<dbReference type="Gene3D" id="1.10.287.1060">
    <property type="entry name" value="ESAT-6-like"/>
    <property type="match status" value="1"/>
</dbReference>
<protein>
    <recommendedName>
        <fullName evidence="10">Charged multivesicular body protein 6</fullName>
    </recommendedName>
</protein>
<keyword evidence="6" id="KW-0472">Membrane</keyword>
<evidence type="ECO:0000313" key="8">
    <source>
        <dbReference type="EMBL" id="VEL40341.1"/>
    </source>
</evidence>
<proteinExistence type="inferred from homology"/>
<dbReference type="AlphaFoldDB" id="A0A3S5AM39"/>
<comment type="similarity">
    <text evidence="2">Belongs to the SNF7 family.</text>
</comment>
<dbReference type="EMBL" id="CAAALY010264535">
    <property type="protein sequence ID" value="VEL40341.1"/>
    <property type="molecule type" value="Genomic_DNA"/>
</dbReference>
<evidence type="ECO:0000256" key="5">
    <source>
        <dbReference type="ARBA" id="ARBA00022927"/>
    </source>
</evidence>
<name>A0A3S5AM39_9PLAT</name>
<feature type="coiled-coil region" evidence="7">
    <location>
        <begin position="14"/>
        <end position="41"/>
    </location>
</feature>
<evidence type="ECO:0000256" key="1">
    <source>
        <dbReference type="ARBA" id="ARBA00004608"/>
    </source>
</evidence>
<keyword evidence="4" id="KW-0967">Endosome</keyword>
<dbReference type="GO" id="GO:0005771">
    <property type="term" value="C:multivesicular body"/>
    <property type="evidence" value="ECO:0007669"/>
    <property type="project" value="TreeGrafter"/>
</dbReference>
<sequence length="209" mass="24034">MGIFFSKRSRITQQDKAILQLKQQRDKLKQYKRRVEVQIERDRSSAKQLLSDGKKDKALLLLKKKIYQESLIEKSEGYLRNIERLTEDLEFAQVEIQVFDGLKAGNAALKSLHEALSLDDVEKLMSDTQDAIDYQREIDSILSGCLTSKDLSAAECELNELLSHDDLQQPLPEVPGDALPATKRHGTVDDLQILFFLNEFFISYDHFLF</sequence>